<comment type="subcellular location">
    <subcellularLocation>
        <location evidence="1">Membrane</location>
        <topology evidence="1">Multi-pass membrane protein</topology>
    </subcellularLocation>
</comment>
<dbReference type="PANTHER" id="PTHR33048:SF55">
    <property type="entry name" value="INTEGRAL MEMBRANE PROTEIN"/>
    <property type="match status" value="1"/>
</dbReference>
<reference evidence="8" key="2">
    <citation type="submission" date="2023-05" db="EMBL/GenBank/DDBJ databases">
        <authorList>
            <consortium name="Lawrence Berkeley National Laboratory"/>
            <person name="Steindorff A."/>
            <person name="Hensen N."/>
            <person name="Bonometti L."/>
            <person name="Westerberg I."/>
            <person name="Brannstrom I.O."/>
            <person name="Guillou S."/>
            <person name="Cros-Aarteil S."/>
            <person name="Calhoun S."/>
            <person name="Haridas S."/>
            <person name="Kuo A."/>
            <person name="Mondo S."/>
            <person name="Pangilinan J."/>
            <person name="Riley R."/>
            <person name="Labutti K."/>
            <person name="Andreopoulos B."/>
            <person name="Lipzen A."/>
            <person name="Chen C."/>
            <person name="Yanf M."/>
            <person name="Daum C."/>
            <person name="Ng V."/>
            <person name="Clum A."/>
            <person name="Ohm R."/>
            <person name="Martin F."/>
            <person name="Silar P."/>
            <person name="Natvig D."/>
            <person name="Lalanne C."/>
            <person name="Gautier V."/>
            <person name="Ament-Velasquez S.L."/>
            <person name="Kruys A."/>
            <person name="Hutchinson M.I."/>
            <person name="Powell A.J."/>
            <person name="Barry K."/>
            <person name="Miller A.N."/>
            <person name="Grigoriev I.V."/>
            <person name="Debuchy R."/>
            <person name="Gladieux P."/>
            <person name="Thoren M.H."/>
            <person name="Johannesson H."/>
        </authorList>
    </citation>
    <scope>NUCLEOTIDE SEQUENCE</scope>
    <source>
        <strain evidence="8">PSN309</strain>
    </source>
</reference>
<keyword evidence="9" id="KW-1185">Reference proteome</keyword>
<gene>
    <name evidence="8" type="ORF">QBC35DRAFT_469850</name>
</gene>
<comment type="caution">
    <text evidence="8">The sequence shown here is derived from an EMBL/GenBank/DDBJ whole genome shotgun (WGS) entry which is preliminary data.</text>
</comment>
<evidence type="ECO:0000256" key="4">
    <source>
        <dbReference type="ARBA" id="ARBA00023136"/>
    </source>
</evidence>
<dbReference type="InterPro" id="IPR052337">
    <property type="entry name" value="SAT4-like"/>
</dbReference>
<dbReference type="InterPro" id="IPR049326">
    <property type="entry name" value="Rhodopsin_dom_fungi"/>
</dbReference>
<keyword evidence="4 6" id="KW-0472">Membrane</keyword>
<evidence type="ECO:0000313" key="8">
    <source>
        <dbReference type="EMBL" id="KAK4192516.1"/>
    </source>
</evidence>
<name>A0AAN7AKX9_9PEZI</name>
<accession>A0AAN7AKX9</accession>
<comment type="similarity">
    <text evidence="5">Belongs to the SAT4 family.</text>
</comment>
<proteinExistence type="inferred from homology"/>
<dbReference type="Pfam" id="PF20684">
    <property type="entry name" value="Fung_rhodopsin"/>
    <property type="match status" value="1"/>
</dbReference>
<feature type="transmembrane region" description="Helical" evidence="6">
    <location>
        <begin position="108"/>
        <end position="129"/>
    </location>
</feature>
<feature type="transmembrane region" description="Helical" evidence="6">
    <location>
        <begin position="33"/>
        <end position="55"/>
    </location>
</feature>
<protein>
    <recommendedName>
        <fullName evidence="7">Rhodopsin domain-containing protein</fullName>
    </recommendedName>
</protein>
<keyword evidence="3 6" id="KW-1133">Transmembrane helix</keyword>
<reference evidence="8" key="1">
    <citation type="journal article" date="2023" name="Mol. Phylogenet. Evol.">
        <title>Genome-scale phylogeny and comparative genomics of the fungal order Sordariales.</title>
        <authorList>
            <person name="Hensen N."/>
            <person name="Bonometti L."/>
            <person name="Westerberg I."/>
            <person name="Brannstrom I.O."/>
            <person name="Guillou S."/>
            <person name="Cros-Aarteil S."/>
            <person name="Calhoun S."/>
            <person name="Haridas S."/>
            <person name="Kuo A."/>
            <person name="Mondo S."/>
            <person name="Pangilinan J."/>
            <person name="Riley R."/>
            <person name="LaButti K."/>
            <person name="Andreopoulos B."/>
            <person name="Lipzen A."/>
            <person name="Chen C."/>
            <person name="Yan M."/>
            <person name="Daum C."/>
            <person name="Ng V."/>
            <person name="Clum A."/>
            <person name="Steindorff A."/>
            <person name="Ohm R.A."/>
            <person name="Martin F."/>
            <person name="Silar P."/>
            <person name="Natvig D.O."/>
            <person name="Lalanne C."/>
            <person name="Gautier V."/>
            <person name="Ament-Velasquez S.L."/>
            <person name="Kruys A."/>
            <person name="Hutchinson M.I."/>
            <person name="Powell A.J."/>
            <person name="Barry K."/>
            <person name="Miller A.N."/>
            <person name="Grigoriev I.V."/>
            <person name="Debuchy R."/>
            <person name="Gladieux P."/>
            <person name="Hiltunen Thoren M."/>
            <person name="Johannesson H."/>
        </authorList>
    </citation>
    <scope>NUCLEOTIDE SEQUENCE</scope>
    <source>
        <strain evidence="8">PSN309</strain>
    </source>
</reference>
<evidence type="ECO:0000256" key="3">
    <source>
        <dbReference type="ARBA" id="ARBA00022989"/>
    </source>
</evidence>
<feature type="domain" description="Rhodopsin" evidence="7">
    <location>
        <begin position="107"/>
        <end position="239"/>
    </location>
</feature>
<evidence type="ECO:0000256" key="2">
    <source>
        <dbReference type="ARBA" id="ARBA00022692"/>
    </source>
</evidence>
<feature type="transmembrane region" description="Helical" evidence="6">
    <location>
        <begin position="216"/>
        <end position="237"/>
    </location>
</feature>
<evidence type="ECO:0000313" key="9">
    <source>
        <dbReference type="Proteomes" id="UP001302126"/>
    </source>
</evidence>
<dbReference type="AlphaFoldDB" id="A0AAN7AKX9"/>
<evidence type="ECO:0000256" key="1">
    <source>
        <dbReference type="ARBA" id="ARBA00004141"/>
    </source>
</evidence>
<sequence>MSYTWRAGDDPHDTSAGFSVHPAGPYPHSGYQVLGLFLLGTFPVLSLTACCLRIGSRRVSHGLGLGVCRSREQYWQRSICERDTGVFMTPIFQATRQPGPLLGLPDRVFYRPLLVIVKISALLFLLRLGGVKKSIHCSCRALITFNVAQLCAFCPATIFQCTPVEYTWKGVAQGRCFPAAEFAVILAITNILTDILTLLVPTIAFKDLKLGHRIRWALTGVFALGAIVTILSCVRLYTIPLARLYFPGVFESMGINRPYLVPDIEVRATPMTSTSGGPPHARILWLSRPRTPCSVGQNGDGHTSVALTVMQSQRASRLGATAARYQHASNGDGDEDLFDDDYHDMMRKMADTHDACGQE</sequence>
<dbReference type="EMBL" id="MU864354">
    <property type="protein sequence ID" value="KAK4192516.1"/>
    <property type="molecule type" value="Genomic_DNA"/>
</dbReference>
<dbReference type="Proteomes" id="UP001302126">
    <property type="component" value="Unassembled WGS sequence"/>
</dbReference>
<keyword evidence="2 6" id="KW-0812">Transmembrane</keyword>
<evidence type="ECO:0000259" key="7">
    <source>
        <dbReference type="Pfam" id="PF20684"/>
    </source>
</evidence>
<evidence type="ECO:0000256" key="6">
    <source>
        <dbReference type="SAM" id="Phobius"/>
    </source>
</evidence>
<organism evidence="8 9">
    <name type="scientific">Podospora australis</name>
    <dbReference type="NCBI Taxonomy" id="1536484"/>
    <lineage>
        <taxon>Eukaryota</taxon>
        <taxon>Fungi</taxon>
        <taxon>Dikarya</taxon>
        <taxon>Ascomycota</taxon>
        <taxon>Pezizomycotina</taxon>
        <taxon>Sordariomycetes</taxon>
        <taxon>Sordariomycetidae</taxon>
        <taxon>Sordariales</taxon>
        <taxon>Podosporaceae</taxon>
        <taxon>Podospora</taxon>
    </lineage>
</organism>
<dbReference type="PANTHER" id="PTHR33048">
    <property type="entry name" value="PTH11-LIKE INTEGRAL MEMBRANE PROTEIN (AFU_ORTHOLOGUE AFUA_5G11245)"/>
    <property type="match status" value="1"/>
</dbReference>
<evidence type="ECO:0000256" key="5">
    <source>
        <dbReference type="ARBA" id="ARBA00038359"/>
    </source>
</evidence>
<feature type="transmembrane region" description="Helical" evidence="6">
    <location>
        <begin position="179"/>
        <end position="204"/>
    </location>
</feature>
<dbReference type="GO" id="GO:0016020">
    <property type="term" value="C:membrane"/>
    <property type="evidence" value="ECO:0007669"/>
    <property type="project" value="UniProtKB-SubCell"/>
</dbReference>